<comment type="similarity">
    <text evidence="1">Belongs to the DnaB/DnaD family.</text>
</comment>
<feature type="region of interest" description="Disordered" evidence="2">
    <location>
        <begin position="176"/>
        <end position="227"/>
    </location>
</feature>
<evidence type="ECO:0000256" key="1">
    <source>
        <dbReference type="ARBA" id="ARBA00093462"/>
    </source>
</evidence>
<dbReference type="SUPFAM" id="SSF158499">
    <property type="entry name" value="DnaD domain-like"/>
    <property type="match status" value="1"/>
</dbReference>
<dbReference type="InterPro" id="IPR034829">
    <property type="entry name" value="DnaD-like_sf"/>
</dbReference>
<accession>A0ABS4K112</accession>
<dbReference type="InterPro" id="IPR053162">
    <property type="entry name" value="DnaD"/>
</dbReference>
<feature type="domain" description="DnaB/C C-terminal" evidence="3">
    <location>
        <begin position="237"/>
        <end position="305"/>
    </location>
</feature>
<reference evidence="4 5" key="1">
    <citation type="submission" date="2021-03" db="EMBL/GenBank/DDBJ databases">
        <title>Genomic Encyclopedia of Type Strains, Phase IV (KMG-IV): sequencing the most valuable type-strain genomes for metagenomic binning, comparative biology and taxonomic classification.</title>
        <authorList>
            <person name="Goeker M."/>
        </authorList>
    </citation>
    <scope>NUCLEOTIDE SEQUENCE [LARGE SCALE GENOMIC DNA]</scope>
    <source>
        <strain evidence="4 5">DSM 28650</strain>
    </source>
</reference>
<organism evidence="4 5">
    <name type="scientific">Clostridium punense</name>
    <dbReference type="NCBI Taxonomy" id="1054297"/>
    <lineage>
        <taxon>Bacteria</taxon>
        <taxon>Bacillati</taxon>
        <taxon>Bacillota</taxon>
        <taxon>Clostridia</taxon>
        <taxon>Eubacteriales</taxon>
        <taxon>Clostridiaceae</taxon>
        <taxon>Clostridium</taxon>
    </lineage>
</organism>
<keyword evidence="5" id="KW-1185">Reference proteome</keyword>
<dbReference type="InterPro" id="IPR006343">
    <property type="entry name" value="DnaB/C_C"/>
</dbReference>
<dbReference type="Proteomes" id="UP001519308">
    <property type="component" value="Unassembled WGS sequence"/>
</dbReference>
<dbReference type="PANTHER" id="PTHR37293">
    <property type="entry name" value="PHAGE REPLICATION PROTEIN-RELATED"/>
    <property type="match status" value="1"/>
</dbReference>
<feature type="compositionally biased region" description="Basic and acidic residues" evidence="2">
    <location>
        <begin position="201"/>
        <end position="227"/>
    </location>
</feature>
<dbReference type="NCBIfam" id="TIGR01446">
    <property type="entry name" value="DnaD_dom"/>
    <property type="match status" value="1"/>
</dbReference>
<dbReference type="Gene3D" id="1.10.10.630">
    <property type="entry name" value="DnaD domain-like"/>
    <property type="match status" value="1"/>
</dbReference>
<protein>
    <submittedName>
        <fullName evidence="4">DnaD/phage-associated family protein</fullName>
    </submittedName>
</protein>
<proteinExistence type="inferred from homology"/>
<dbReference type="RefSeq" id="WP_021283600.1">
    <property type="nucleotide sequence ID" value="NZ_JAGGLL010000008.1"/>
</dbReference>
<evidence type="ECO:0000313" key="4">
    <source>
        <dbReference type="EMBL" id="MBP2021473.1"/>
    </source>
</evidence>
<gene>
    <name evidence="4" type="ORF">J2Z44_001269</name>
</gene>
<evidence type="ECO:0000256" key="2">
    <source>
        <dbReference type="SAM" id="MobiDB-lite"/>
    </source>
</evidence>
<sequence length="341" mass="39922">MYRPVDIEFWQDEFVLELSSEHKLTYLFLLTNRRTTQCGIYNIGLTIAQLELQFSEEKIRQHLKFFQEKGKILYNPDNREVMILNWHKYNNIHNHKNIRICINKELKRVKTTEFINAFYEICKGICKEEPELLKEIFKEVEINDEILKTEIERETKERKELNDTNERKEIPKVKAVKGEDAAGEATGENANTNQKANYKGSNKENGIEDHKEDHKEHNMEINKEDVDKPQNKNVVLQCFKSNFHLPSPIEIQKLNQWVEDMGESLVLKALEEAVCVNKRNLNYVSGILNNWLSEGIATVEEAEEAIKKYKGAKKTTLVQKEDNSAARIYSKNLAEVDYEKE</sequence>
<name>A0ABS4K112_9CLOT</name>
<dbReference type="Pfam" id="PF07261">
    <property type="entry name" value="DnaB_2"/>
    <property type="match status" value="1"/>
</dbReference>
<feature type="compositionally biased region" description="Polar residues" evidence="2">
    <location>
        <begin position="188"/>
        <end position="200"/>
    </location>
</feature>
<comment type="caution">
    <text evidence="4">The sequence shown here is derived from an EMBL/GenBank/DDBJ whole genome shotgun (WGS) entry which is preliminary data.</text>
</comment>
<dbReference type="EMBL" id="JAGGLL010000008">
    <property type="protein sequence ID" value="MBP2021473.1"/>
    <property type="molecule type" value="Genomic_DNA"/>
</dbReference>
<evidence type="ECO:0000259" key="3">
    <source>
        <dbReference type="Pfam" id="PF07261"/>
    </source>
</evidence>
<evidence type="ECO:0000313" key="5">
    <source>
        <dbReference type="Proteomes" id="UP001519308"/>
    </source>
</evidence>
<dbReference type="PANTHER" id="PTHR37293:SF5">
    <property type="entry name" value="DNA REPLICATION PROTEIN"/>
    <property type="match status" value="1"/>
</dbReference>